<dbReference type="PROSITE" id="PS51257">
    <property type="entry name" value="PROKAR_LIPOPROTEIN"/>
    <property type="match status" value="1"/>
</dbReference>
<proteinExistence type="predicted"/>
<protein>
    <submittedName>
        <fullName evidence="1">Trypsin-like peptidase domain-containing protein</fullName>
    </submittedName>
</protein>
<dbReference type="InterPro" id="IPR009003">
    <property type="entry name" value="Peptidase_S1_PA"/>
</dbReference>
<gene>
    <name evidence="1" type="ORF">LF923_0010195</name>
</gene>
<dbReference type="AlphaFoldDB" id="A0AB39ILT7"/>
<name>A0AB39ILT7_9GAMM</name>
<accession>A0AB39ILT7</accession>
<dbReference type="RefSeq" id="WP_226101623.1">
    <property type="nucleotide sequence ID" value="NZ_CP162411.1"/>
</dbReference>
<reference evidence="1" key="1">
    <citation type="submission" date="2024-07" db="EMBL/GenBank/DDBJ databases">
        <authorList>
            <person name="Pedron J."/>
        </authorList>
    </citation>
    <scope>NUCLEOTIDE SEQUENCE</scope>
    <source>
        <strain evidence="1">A642-S2-A17</strain>
    </source>
</reference>
<organism evidence="1">
    <name type="scientific">Dickeya oryzae</name>
    <dbReference type="NCBI Taxonomy" id="1240404"/>
    <lineage>
        <taxon>Bacteria</taxon>
        <taxon>Pseudomonadati</taxon>
        <taxon>Pseudomonadota</taxon>
        <taxon>Gammaproteobacteria</taxon>
        <taxon>Enterobacterales</taxon>
        <taxon>Pectobacteriaceae</taxon>
        <taxon>Dickeya</taxon>
    </lineage>
</organism>
<dbReference type="Gene3D" id="2.40.10.10">
    <property type="entry name" value="Trypsin-like serine proteases"/>
    <property type="match status" value="2"/>
</dbReference>
<dbReference type="InterPro" id="IPR043504">
    <property type="entry name" value="Peptidase_S1_PA_chymotrypsin"/>
</dbReference>
<dbReference type="EMBL" id="CP162411">
    <property type="protein sequence ID" value="XDL16575.1"/>
    <property type="molecule type" value="Genomic_DNA"/>
</dbReference>
<sequence>MKKLVILISTLLGGCAVSNDSSLSGGDLNNTLMIKISSDTTVNTASASWLSHDLIITSSHTFLGMPSTSTIQVGNRDRWLDATVVVAEHPDKRDIAILKLTNQDRKHYFTSSYHEICSKMLQSREQVLVASAFYKTVTKTTISPAPESMRDGVTYYDHLAHYFHPGDSGSPIYQASSGCLAGIISQADKLTVNENVRETTKFVTSEEISNFIKDNKIRL</sequence>
<evidence type="ECO:0000313" key="1">
    <source>
        <dbReference type="EMBL" id="XDL16575.1"/>
    </source>
</evidence>
<dbReference type="SUPFAM" id="SSF50494">
    <property type="entry name" value="Trypsin-like serine proteases"/>
    <property type="match status" value="1"/>
</dbReference>
<dbReference type="Pfam" id="PF13365">
    <property type="entry name" value="Trypsin_2"/>
    <property type="match status" value="1"/>
</dbReference>